<evidence type="ECO:0000313" key="2">
    <source>
        <dbReference type="Proteomes" id="UP000094828"/>
    </source>
</evidence>
<organism evidence="1 2">
    <name type="scientific">Planctopirus hydrillae</name>
    <dbReference type="NCBI Taxonomy" id="1841610"/>
    <lineage>
        <taxon>Bacteria</taxon>
        <taxon>Pseudomonadati</taxon>
        <taxon>Planctomycetota</taxon>
        <taxon>Planctomycetia</taxon>
        <taxon>Planctomycetales</taxon>
        <taxon>Planctomycetaceae</taxon>
        <taxon>Planctopirus</taxon>
    </lineage>
</organism>
<dbReference type="STRING" id="1841610.A6X21_07010"/>
<name>A0A1C3EA37_9PLAN</name>
<keyword evidence="2" id="KW-1185">Reference proteome</keyword>
<proteinExistence type="predicted"/>
<dbReference type="AlphaFoldDB" id="A0A1C3EA37"/>
<accession>A0A1C3EA37</accession>
<gene>
    <name evidence="1" type="ORF">A6X21_07010</name>
</gene>
<protein>
    <submittedName>
        <fullName evidence="1">Uncharacterized protein</fullName>
    </submittedName>
</protein>
<evidence type="ECO:0000313" key="1">
    <source>
        <dbReference type="EMBL" id="ODA30074.1"/>
    </source>
</evidence>
<dbReference type="Proteomes" id="UP000094828">
    <property type="component" value="Unassembled WGS sequence"/>
</dbReference>
<comment type="caution">
    <text evidence="1">The sequence shown here is derived from an EMBL/GenBank/DDBJ whole genome shotgun (WGS) entry which is preliminary data.</text>
</comment>
<dbReference type="EMBL" id="LYDR01000116">
    <property type="protein sequence ID" value="ODA30074.1"/>
    <property type="molecule type" value="Genomic_DNA"/>
</dbReference>
<sequence>MANLSGSTAEPWLTLIQSADPFFFGCVPCLQLWAVDATPLPPKGGPANLWPGCRAKARQQEAAPSACPPTTFDFVLGGKLCAMLAALGKHVFATNSSQLLPGKRIPFKLP</sequence>
<reference evidence="1 2" key="1">
    <citation type="submission" date="2016-05" db="EMBL/GenBank/DDBJ databases">
        <title>Genomic and physiological characterization of Planctopirus sp. isolated from fresh water lake.</title>
        <authorList>
            <person name="Subhash Y."/>
            <person name="Ramana C."/>
        </authorList>
    </citation>
    <scope>NUCLEOTIDE SEQUENCE [LARGE SCALE GENOMIC DNA]</scope>
    <source>
        <strain evidence="1 2">JC280</strain>
    </source>
</reference>